<name>A0AA36MHU4_CYLNA</name>
<feature type="transmembrane region" description="Helical" evidence="5">
    <location>
        <begin position="492"/>
        <end position="513"/>
    </location>
</feature>
<dbReference type="Gene3D" id="1.20.1070.10">
    <property type="entry name" value="Rhodopsin 7-helix transmembrane proteins"/>
    <property type="match status" value="2"/>
</dbReference>
<feature type="transmembrane region" description="Helical" evidence="5">
    <location>
        <begin position="399"/>
        <end position="419"/>
    </location>
</feature>
<dbReference type="InterPro" id="IPR047130">
    <property type="entry name" value="7TM_GPCR_Srsx_nematod"/>
</dbReference>
<dbReference type="PROSITE" id="PS50262">
    <property type="entry name" value="G_PROTEIN_RECEP_F1_2"/>
    <property type="match status" value="2"/>
</dbReference>
<feature type="transmembrane region" description="Helical" evidence="5">
    <location>
        <begin position="113"/>
        <end position="137"/>
    </location>
</feature>
<dbReference type="EMBL" id="CATQJL010000326">
    <property type="protein sequence ID" value="CAJ0609697.1"/>
    <property type="molecule type" value="Genomic_DNA"/>
</dbReference>
<feature type="transmembrane region" description="Helical" evidence="5">
    <location>
        <begin position="281"/>
        <end position="302"/>
    </location>
</feature>
<feature type="transmembrane region" description="Helical" evidence="5">
    <location>
        <begin position="569"/>
        <end position="587"/>
    </location>
</feature>
<dbReference type="AlphaFoldDB" id="A0AA36MHU4"/>
<keyword evidence="4 5" id="KW-0472">Membrane</keyword>
<evidence type="ECO:0000256" key="1">
    <source>
        <dbReference type="ARBA" id="ARBA00004370"/>
    </source>
</evidence>
<dbReference type="GO" id="GO:0016020">
    <property type="term" value="C:membrane"/>
    <property type="evidence" value="ECO:0007669"/>
    <property type="project" value="UniProtKB-SubCell"/>
</dbReference>
<gene>
    <name evidence="7" type="ORF">CYNAS_LOCUS21680</name>
</gene>
<keyword evidence="3 5" id="KW-1133">Transmembrane helix</keyword>
<sequence length="635" mass="71998">MFHIAVFQGFAHGMSVEFTNISLADYDKTSTFFYAGEGSILFFFNSFFVCRFLSSKHYRAQKDSLLIVGYLIFDTLFGLTYMCSGIYRIILIYAFSYEYFPALTKWECIETPALLFVIITPTAGIIVFVTALDRCFVAMYPLKYLQLNVRYAIIVICIPYVIALVPIIKALLGSYFNRFVQNESAACNLENALTREDFTILRLVRVVLTLSCIVIYIPVTIKMYQGVINIIIFVATQRSFRQVILGRSATSMIATSIRIVGKPRHSFEVGNGSSGKSTKAIVVKCCTRLPIPVVVSTVLTHLRMTLKFTNVSIADFNKTSAFVYTVEGGFLFAMNLFLVCRYLSNKKYRSQKDSLLIVGYLIFDTIFGLTYLCSGLYRILLVYAHAYKYFPISTKWGCIGTPAILFIVITPTAGIYAFVTALDRCYVAMFPFKYPQLNVRYALVVMFIPYVIALAPIIKALIGTYRHRYEEVNSLCLLEDALTRQDFNILRILRVVLTLSCVIIYVPVTIRMYQNIRAHQKLANNTGGRSQKRLLRMTITIFLVTSNTIFMFTIPDLILLSQPNFGANIFYILNLNKGVVNILIFIATQKSVRQIVTGKSRASVAVTSIRIGRRINTYSDRFESRKAMFKAATTV</sequence>
<reference evidence="7" key="1">
    <citation type="submission" date="2023-07" db="EMBL/GenBank/DDBJ databases">
        <authorList>
            <consortium name="CYATHOMIX"/>
        </authorList>
    </citation>
    <scope>NUCLEOTIDE SEQUENCE</scope>
    <source>
        <strain evidence="7">N/A</strain>
    </source>
</reference>
<accession>A0AA36MHU4</accession>
<evidence type="ECO:0000313" key="7">
    <source>
        <dbReference type="EMBL" id="CAJ0609697.1"/>
    </source>
</evidence>
<feature type="domain" description="G-protein coupled receptors family 1 profile" evidence="6">
    <location>
        <begin position="44"/>
        <end position="221"/>
    </location>
</feature>
<evidence type="ECO:0000256" key="4">
    <source>
        <dbReference type="ARBA" id="ARBA00023136"/>
    </source>
</evidence>
<comment type="caution">
    <text evidence="7">The sequence shown here is derived from an EMBL/GenBank/DDBJ whole genome shotgun (WGS) entry which is preliminary data.</text>
</comment>
<evidence type="ECO:0000259" key="6">
    <source>
        <dbReference type="PROSITE" id="PS50262"/>
    </source>
</evidence>
<feature type="transmembrane region" description="Helical" evidence="5">
    <location>
        <begin position="32"/>
        <end position="53"/>
    </location>
</feature>
<evidence type="ECO:0000256" key="3">
    <source>
        <dbReference type="ARBA" id="ARBA00022989"/>
    </source>
</evidence>
<comment type="subcellular location">
    <subcellularLocation>
        <location evidence="1">Membrane</location>
    </subcellularLocation>
</comment>
<proteinExistence type="predicted"/>
<dbReference type="SUPFAM" id="SSF81321">
    <property type="entry name" value="Family A G protein-coupled receptor-like"/>
    <property type="match status" value="1"/>
</dbReference>
<keyword evidence="2 5" id="KW-0812">Transmembrane</keyword>
<feature type="transmembrane region" description="Helical" evidence="5">
    <location>
        <begin position="322"/>
        <end position="343"/>
    </location>
</feature>
<organism evidence="7 8">
    <name type="scientific">Cylicocyclus nassatus</name>
    <name type="common">Nematode worm</name>
    <dbReference type="NCBI Taxonomy" id="53992"/>
    <lineage>
        <taxon>Eukaryota</taxon>
        <taxon>Metazoa</taxon>
        <taxon>Ecdysozoa</taxon>
        <taxon>Nematoda</taxon>
        <taxon>Chromadorea</taxon>
        <taxon>Rhabditida</taxon>
        <taxon>Rhabditina</taxon>
        <taxon>Rhabditomorpha</taxon>
        <taxon>Strongyloidea</taxon>
        <taxon>Strongylidae</taxon>
        <taxon>Cylicocyclus</taxon>
    </lineage>
</organism>
<dbReference type="InterPro" id="IPR017452">
    <property type="entry name" value="GPCR_Rhodpsn_7TM"/>
</dbReference>
<feature type="transmembrane region" description="Helical" evidence="5">
    <location>
        <begin position="439"/>
        <end position="462"/>
    </location>
</feature>
<evidence type="ECO:0000313" key="8">
    <source>
        <dbReference type="Proteomes" id="UP001176961"/>
    </source>
</evidence>
<protein>
    <recommendedName>
        <fullName evidence="6">G-protein coupled receptors family 1 profile domain-containing protein</fullName>
    </recommendedName>
</protein>
<feature type="domain" description="G-protein coupled receptors family 1 profile" evidence="6">
    <location>
        <begin position="334"/>
        <end position="585"/>
    </location>
</feature>
<dbReference type="Pfam" id="PF10320">
    <property type="entry name" value="7TM_GPCR_Srsx"/>
    <property type="match status" value="1"/>
</dbReference>
<feature type="transmembrane region" description="Helical" evidence="5">
    <location>
        <begin position="355"/>
        <end position="379"/>
    </location>
</feature>
<feature type="transmembrane region" description="Helical" evidence="5">
    <location>
        <begin position="65"/>
        <end position="93"/>
    </location>
</feature>
<evidence type="ECO:0000256" key="5">
    <source>
        <dbReference type="SAM" id="Phobius"/>
    </source>
</evidence>
<dbReference type="PANTHER" id="PTHR23360:SF26">
    <property type="entry name" value="G-PROTEIN COUPLED RECEPTORS FAMILY 1 PROFILE DOMAIN-CONTAINING PROTEIN"/>
    <property type="match status" value="1"/>
</dbReference>
<feature type="transmembrane region" description="Helical" evidence="5">
    <location>
        <begin position="149"/>
        <end position="172"/>
    </location>
</feature>
<dbReference type="Proteomes" id="UP001176961">
    <property type="component" value="Unassembled WGS sequence"/>
</dbReference>
<keyword evidence="8" id="KW-1185">Reference proteome</keyword>
<evidence type="ECO:0000256" key="2">
    <source>
        <dbReference type="ARBA" id="ARBA00022692"/>
    </source>
</evidence>
<dbReference type="InterPro" id="IPR019424">
    <property type="entry name" value="7TM_GPCR_Srsx"/>
</dbReference>
<dbReference type="PANTHER" id="PTHR23360">
    <property type="entry name" value="G-PROTEIN COUPLED RECEPTORS FAMILY 1 PROFILE DOMAIN-CONTAINING PROTEIN-RELATED"/>
    <property type="match status" value="1"/>
</dbReference>
<feature type="transmembrane region" description="Helical" evidence="5">
    <location>
        <begin position="534"/>
        <end position="554"/>
    </location>
</feature>